<protein>
    <submittedName>
        <fullName evidence="1">Uncharacterized protein</fullName>
    </submittedName>
</protein>
<accession>A0A916Y5B5</accession>
<evidence type="ECO:0000313" key="1">
    <source>
        <dbReference type="EMBL" id="GGD31487.1"/>
    </source>
</evidence>
<reference evidence="1" key="2">
    <citation type="submission" date="2020-09" db="EMBL/GenBank/DDBJ databases">
        <authorList>
            <person name="Sun Q."/>
            <person name="Zhou Y."/>
        </authorList>
    </citation>
    <scope>NUCLEOTIDE SEQUENCE</scope>
    <source>
        <strain evidence="1">CGMCC 1.15493</strain>
    </source>
</reference>
<dbReference type="Proteomes" id="UP000613160">
    <property type="component" value="Unassembled WGS sequence"/>
</dbReference>
<gene>
    <name evidence="1" type="ORF">GCM10011335_38130</name>
</gene>
<evidence type="ECO:0000313" key="2">
    <source>
        <dbReference type="Proteomes" id="UP000613160"/>
    </source>
</evidence>
<comment type="caution">
    <text evidence="1">The sequence shown here is derived from an EMBL/GenBank/DDBJ whole genome shotgun (WGS) entry which is preliminary data.</text>
</comment>
<dbReference type="EMBL" id="BMJJ01000010">
    <property type="protein sequence ID" value="GGD31487.1"/>
    <property type="molecule type" value="Genomic_DNA"/>
</dbReference>
<sequence>MTRHDNPSPMPEPFKIDNVGFSKYDEFNKRVSVNLTWEVPHHVMDMLLLKTRRFVRIRGGEWLKLTKERSQSTEAAIQGHLDQVNPPPVEVAEPDLEYDETDLDALAMMAV</sequence>
<name>A0A916Y5B5_9HYPH</name>
<organism evidence="1 2">
    <name type="scientific">Aureimonas glaciei</name>
    <dbReference type="NCBI Taxonomy" id="1776957"/>
    <lineage>
        <taxon>Bacteria</taxon>
        <taxon>Pseudomonadati</taxon>
        <taxon>Pseudomonadota</taxon>
        <taxon>Alphaproteobacteria</taxon>
        <taxon>Hyphomicrobiales</taxon>
        <taxon>Aurantimonadaceae</taxon>
        <taxon>Aureimonas</taxon>
    </lineage>
</organism>
<reference evidence="1" key="1">
    <citation type="journal article" date="2014" name="Int. J. Syst. Evol. Microbiol.">
        <title>Complete genome sequence of Corynebacterium casei LMG S-19264T (=DSM 44701T), isolated from a smear-ripened cheese.</title>
        <authorList>
            <consortium name="US DOE Joint Genome Institute (JGI-PGF)"/>
            <person name="Walter F."/>
            <person name="Albersmeier A."/>
            <person name="Kalinowski J."/>
            <person name="Ruckert C."/>
        </authorList>
    </citation>
    <scope>NUCLEOTIDE SEQUENCE</scope>
    <source>
        <strain evidence="1">CGMCC 1.15493</strain>
    </source>
</reference>
<keyword evidence="2" id="KW-1185">Reference proteome</keyword>
<dbReference type="AlphaFoldDB" id="A0A916Y5B5"/>
<proteinExistence type="predicted"/>